<evidence type="ECO:0000313" key="2">
    <source>
        <dbReference type="EMBL" id="GJN89880.1"/>
    </source>
</evidence>
<dbReference type="InterPro" id="IPR036910">
    <property type="entry name" value="HMG_box_dom_sf"/>
</dbReference>
<dbReference type="SUPFAM" id="SSF47095">
    <property type="entry name" value="HMG-box"/>
    <property type="match status" value="1"/>
</dbReference>
<feature type="region of interest" description="Disordered" evidence="1">
    <location>
        <begin position="1"/>
        <end position="29"/>
    </location>
</feature>
<evidence type="ECO:0008006" key="4">
    <source>
        <dbReference type="Google" id="ProtNLM"/>
    </source>
</evidence>
<accession>A0AAV5GK54</accession>
<sequence>MPRNESTVSKKAKAAGPVKKAATRKGKSSSYNAYMNTKLSEIKKADPSLKHSDAFKKAMDAWKAEQKGK</sequence>
<comment type="caution">
    <text evidence="2">The sequence shown here is derived from an EMBL/GenBank/DDBJ whole genome shotgun (WGS) entry which is preliminary data.</text>
</comment>
<proteinExistence type="predicted"/>
<name>A0AAV5GK54_9BASI</name>
<evidence type="ECO:0000256" key="1">
    <source>
        <dbReference type="SAM" id="MobiDB-lite"/>
    </source>
</evidence>
<reference evidence="2 3" key="1">
    <citation type="submission" date="2021-12" db="EMBL/GenBank/DDBJ databases">
        <title>High titer production of polyol ester of fatty acids by Rhodotorula paludigena BS15 towards product separation-free biomass refinery.</title>
        <authorList>
            <person name="Mano J."/>
            <person name="Ono H."/>
            <person name="Tanaka T."/>
            <person name="Naito K."/>
            <person name="Sushida H."/>
            <person name="Ike M."/>
            <person name="Tokuyasu K."/>
            <person name="Kitaoka M."/>
        </authorList>
    </citation>
    <scope>NUCLEOTIDE SEQUENCE [LARGE SCALE GENOMIC DNA]</scope>
    <source>
        <strain evidence="2 3">BS15</strain>
    </source>
</reference>
<dbReference type="Gene3D" id="1.10.30.10">
    <property type="entry name" value="High mobility group box domain"/>
    <property type="match status" value="1"/>
</dbReference>
<organism evidence="2 3">
    <name type="scientific">Rhodotorula paludigena</name>
    <dbReference type="NCBI Taxonomy" id="86838"/>
    <lineage>
        <taxon>Eukaryota</taxon>
        <taxon>Fungi</taxon>
        <taxon>Dikarya</taxon>
        <taxon>Basidiomycota</taxon>
        <taxon>Pucciniomycotina</taxon>
        <taxon>Microbotryomycetes</taxon>
        <taxon>Sporidiobolales</taxon>
        <taxon>Sporidiobolaceae</taxon>
        <taxon>Rhodotorula</taxon>
    </lineage>
</organism>
<dbReference type="AlphaFoldDB" id="A0AAV5GK54"/>
<protein>
    <recommendedName>
        <fullName evidence="4">HMG box domain-containing protein</fullName>
    </recommendedName>
</protein>
<keyword evidence="3" id="KW-1185">Reference proteome</keyword>
<dbReference type="EMBL" id="BQKY01000005">
    <property type="protein sequence ID" value="GJN89880.1"/>
    <property type="molecule type" value="Genomic_DNA"/>
</dbReference>
<gene>
    <name evidence="2" type="ORF">Rhopal_002869-T1</name>
</gene>
<evidence type="ECO:0000313" key="3">
    <source>
        <dbReference type="Proteomes" id="UP001342314"/>
    </source>
</evidence>
<dbReference type="Proteomes" id="UP001342314">
    <property type="component" value="Unassembled WGS sequence"/>
</dbReference>